<protein>
    <submittedName>
        <fullName evidence="1">DUF4317 family protein</fullName>
    </submittedName>
</protein>
<sequence length="391" mass="45417">MIKKEIAHIRKQFKLDHEMLKLYDILNVYIMKDSSEIYHFERQPFAMLDREKQELYMGNFKKLLTGELDQKLFELKFQEAEEDVKDPSRVLLHQGLVTGDPDEWHDLMMLLVDKMLADTRYAKDMVVTFVRGQYFRPTKKRSEESEESGKDEVFANPFILCSVNSTEEQRKSLMFDYVEREFKYNVIVDPIIKLSAPEQGFFYPSVTDGYSDVNRVLYCSGRANEPNPHFIDQILNAEKTVTAQEERTIFEEIVKEVAGDQLDAATIAQVYEEIHQVIESHENEEEPPTLDFKEVERVLSVSGVENVTEEKVEQAFRTVVDDRNYEIKANSVLPKFTSKSIKINTKVATISVSPQDLKYVKQVNYQGKRCILIEIDEDAVIEGFTLNTETL</sequence>
<dbReference type="InterPro" id="IPR025466">
    <property type="entry name" value="DUF4317"/>
</dbReference>
<dbReference type="OrthoDB" id="1642058at2"/>
<organism evidence="1 2">
    <name type="scientific">Paenibacillus spiritus</name>
    <dbReference type="NCBI Taxonomy" id="2496557"/>
    <lineage>
        <taxon>Bacteria</taxon>
        <taxon>Bacillati</taxon>
        <taxon>Bacillota</taxon>
        <taxon>Bacilli</taxon>
        <taxon>Bacillales</taxon>
        <taxon>Paenibacillaceae</taxon>
        <taxon>Paenibacillus</taxon>
    </lineage>
</organism>
<evidence type="ECO:0000313" key="2">
    <source>
        <dbReference type="Proteomes" id="UP000367750"/>
    </source>
</evidence>
<dbReference type="AlphaFoldDB" id="A0A5J5GAS2"/>
<dbReference type="Pfam" id="PF14199">
    <property type="entry name" value="DUF4317"/>
    <property type="match status" value="1"/>
</dbReference>
<evidence type="ECO:0000313" key="1">
    <source>
        <dbReference type="EMBL" id="KAA9005030.1"/>
    </source>
</evidence>
<proteinExistence type="predicted"/>
<keyword evidence="2" id="KW-1185">Reference proteome</keyword>
<comment type="caution">
    <text evidence="1">The sequence shown here is derived from an EMBL/GenBank/DDBJ whole genome shotgun (WGS) entry which is preliminary data.</text>
</comment>
<dbReference type="RefSeq" id="WP_150457928.1">
    <property type="nucleotide sequence ID" value="NZ_VYKK01000011.1"/>
</dbReference>
<reference evidence="1 2" key="1">
    <citation type="submission" date="2019-09" db="EMBL/GenBank/DDBJ databases">
        <title>Bacillus ochoae sp. nov., Paenibacillus whitsoniae sp. nov., Paenibacillus spiritus sp. nov. Isolated from the Mars Exploration Rover during spacecraft assembly.</title>
        <authorList>
            <person name="Seuylemezian A."/>
            <person name="Vaishampayan P."/>
        </authorList>
    </citation>
    <scope>NUCLEOTIDE SEQUENCE [LARGE SCALE GENOMIC DNA]</scope>
    <source>
        <strain evidence="1 2">MER_111</strain>
    </source>
</reference>
<dbReference type="EMBL" id="VYKK01000011">
    <property type="protein sequence ID" value="KAA9005030.1"/>
    <property type="molecule type" value="Genomic_DNA"/>
</dbReference>
<name>A0A5J5GAS2_9BACL</name>
<dbReference type="Proteomes" id="UP000367750">
    <property type="component" value="Unassembled WGS sequence"/>
</dbReference>
<accession>A0A5J5GAS2</accession>
<gene>
    <name evidence="1" type="ORF">F4V43_09055</name>
</gene>